<evidence type="ECO:0000313" key="2">
    <source>
        <dbReference type="EMBL" id="KAJ8897545.1"/>
    </source>
</evidence>
<sequence>MIFMWGTELAQIKVKDWEKQLKKGFENTGRIVYTDSFFSSPNLFSFLLESGIGGCGTVRCNRKSLPAEMKHLTLK</sequence>
<comment type="caution">
    <text evidence="2">The sequence shown here is derived from an EMBL/GenBank/DDBJ whole genome shotgun (WGS) entry which is preliminary data.</text>
</comment>
<keyword evidence="3" id="KW-1185">Reference proteome</keyword>
<evidence type="ECO:0000313" key="3">
    <source>
        <dbReference type="Proteomes" id="UP001159363"/>
    </source>
</evidence>
<dbReference type="InterPro" id="IPR029526">
    <property type="entry name" value="PGBD"/>
</dbReference>
<feature type="domain" description="PiggyBac transposable element-derived protein" evidence="1">
    <location>
        <begin position="19"/>
        <end position="70"/>
    </location>
</feature>
<organism evidence="2 3">
    <name type="scientific">Dryococelus australis</name>
    <dbReference type="NCBI Taxonomy" id="614101"/>
    <lineage>
        <taxon>Eukaryota</taxon>
        <taxon>Metazoa</taxon>
        <taxon>Ecdysozoa</taxon>
        <taxon>Arthropoda</taxon>
        <taxon>Hexapoda</taxon>
        <taxon>Insecta</taxon>
        <taxon>Pterygota</taxon>
        <taxon>Neoptera</taxon>
        <taxon>Polyneoptera</taxon>
        <taxon>Phasmatodea</taxon>
        <taxon>Verophasmatodea</taxon>
        <taxon>Anareolatae</taxon>
        <taxon>Phasmatidae</taxon>
        <taxon>Eurycanthinae</taxon>
        <taxon>Dryococelus</taxon>
    </lineage>
</organism>
<dbReference type="EMBL" id="JARBHB010000001">
    <property type="protein sequence ID" value="KAJ8897545.1"/>
    <property type="molecule type" value="Genomic_DNA"/>
</dbReference>
<accession>A0ABQ9ILF1</accession>
<gene>
    <name evidence="2" type="ORF">PR048_002893</name>
</gene>
<reference evidence="2 3" key="1">
    <citation type="submission" date="2023-02" db="EMBL/GenBank/DDBJ databases">
        <title>LHISI_Scaffold_Assembly.</title>
        <authorList>
            <person name="Stuart O.P."/>
            <person name="Cleave R."/>
            <person name="Magrath M.J.L."/>
            <person name="Mikheyev A.S."/>
        </authorList>
    </citation>
    <scope>NUCLEOTIDE SEQUENCE [LARGE SCALE GENOMIC DNA]</scope>
    <source>
        <strain evidence="2">Daus_M_001</strain>
        <tissue evidence="2">Leg muscle</tissue>
    </source>
</reference>
<protein>
    <recommendedName>
        <fullName evidence="1">PiggyBac transposable element-derived protein domain-containing protein</fullName>
    </recommendedName>
</protein>
<dbReference type="Proteomes" id="UP001159363">
    <property type="component" value="Chromosome 1"/>
</dbReference>
<dbReference type="Pfam" id="PF13843">
    <property type="entry name" value="DDE_Tnp_1_7"/>
    <property type="match status" value="1"/>
</dbReference>
<name>A0ABQ9ILF1_9NEOP</name>
<proteinExistence type="predicted"/>
<evidence type="ECO:0000259" key="1">
    <source>
        <dbReference type="Pfam" id="PF13843"/>
    </source>
</evidence>